<comment type="caution">
    <text evidence="1">The sequence shown here is derived from an EMBL/GenBank/DDBJ whole genome shotgun (WGS) entry which is preliminary data.</text>
</comment>
<organism evidence="1 2">
    <name type="scientific">Boletus edulis BED1</name>
    <dbReference type="NCBI Taxonomy" id="1328754"/>
    <lineage>
        <taxon>Eukaryota</taxon>
        <taxon>Fungi</taxon>
        <taxon>Dikarya</taxon>
        <taxon>Basidiomycota</taxon>
        <taxon>Agaricomycotina</taxon>
        <taxon>Agaricomycetes</taxon>
        <taxon>Agaricomycetidae</taxon>
        <taxon>Boletales</taxon>
        <taxon>Boletineae</taxon>
        <taxon>Boletaceae</taxon>
        <taxon>Boletoideae</taxon>
        <taxon>Boletus</taxon>
    </lineage>
</organism>
<dbReference type="EMBL" id="WHUW01000504">
    <property type="protein sequence ID" value="KAF8414501.1"/>
    <property type="molecule type" value="Genomic_DNA"/>
</dbReference>
<gene>
    <name evidence="1" type="ORF">L210DRAFT_3592435</name>
</gene>
<accession>A0AAD4B9Q4</accession>
<feature type="non-terminal residue" evidence="1">
    <location>
        <position position="1"/>
    </location>
</feature>
<evidence type="ECO:0000313" key="1">
    <source>
        <dbReference type="EMBL" id="KAF8414501.1"/>
    </source>
</evidence>
<evidence type="ECO:0000313" key="2">
    <source>
        <dbReference type="Proteomes" id="UP001194468"/>
    </source>
</evidence>
<dbReference type="AlphaFoldDB" id="A0AAD4B9Q4"/>
<reference evidence="1" key="2">
    <citation type="journal article" date="2020" name="Nat. Commun.">
        <title>Large-scale genome sequencing of mycorrhizal fungi provides insights into the early evolution of symbiotic traits.</title>
        <authorList>
            <person name="Miyauchi S."/>
            <person name="Kiss E."/>
            <person name="Kuo A."/>
            <person name="Drula E."/>
            <person name="Kohler A."/>
            <person name="Sanchez-Garcia M."/>
            <person name="Morin E."/>
            <person name="Andreopoulos B."/>
            <person name="Barry K.W."/>
            <person name="Bonito G."/>
            <person name="Buee M."/>
            <person name="Carver A."/>
            <person name="Chen C."/>
            <person name="Cichocki N."/>
            <person name="Clum A."/>
            <person name="Culley D."/>
            <person name="Crous P.W."/>
            <person name="Fauchery L."/>
            <person name="Girlanda M."/>
            <person name="Hayes R.D."/>
            <person name="Keri Z."/>
            <person name="LaButti K."/>
            <person name="Lipzen A."/>
            <person name="Lombard V."/>
            <person name="Magnuson J."/>
            <person name="Maillard F."/>
            <person name="Murat C."/>
            <person name="Nolan M."/>
            <person name="Ohm R.A."/>
            <person name="Pangilinan J."/>
            <person name="Pereira M.F."/>
            <person name="Perotto S."/>
            <person name="Peter M."/>
            <person name="Pfister S."/>
            <person name="Riley R."/>
            <person name="Sitrit Y."/>
            <person name="Stielow J.B."/>
            <person name="Szollosi G."/>
            <person name="Zifcakova L."/>
            <person name="Stursova M."/>
            <person name="Spatafora J.W."/>
            <person name="Tedersoo L."/>
            <person name="Vaario L.M."/>
            <person name="Yamada A."/>
            <person name="Yan M."/>
            <person name="Wang P."/>
            <person name="Xu J."/>
            <person name="Bruns T."/>
            <person name="Baldrian P."/>
            <person name="Vilgalys R."/>
            <person name="Dunand C."/>
            <person name="Henrissat B."/>
            <person name="Grigoriev I.V."/>
            <person name="Hibbett D."/>
            <person name="Nagy L.G."/>
            <person name="Martin F.M."/>
        </authorList>
    </citation>
    <scope>NUCLEOTIDE SEQUENCE</scope>
    <source>
        <strain evidence="1">BED1</strain>
    </source>
</reference>
<keyword evidence="2" id="KW-1185">Reference proteome</keyword>
<proteinExistence type="predicted"/>
<sequence>PAQQRPFDLFHDLRSRLFGIVLRRERAELVVIQIGTPVRAGSRSLVRTSVLTWVCRAR</sequence>
<name>A0AAD4B9Q4_BOLED</name>
<protein>
    <submittedName>
        <fullName evidence="1">Uncharacterized protein</fullName>
    </submittedName>
</protein>
<dbReference type="Proteomes" id="UP001194468">
    <property type="component" value="Unassembled WGS sequence"/>
</dbReference>
<reference evidence="1" key="1">
    <citation type="submission" date="2019-10" db="EMBL/GenBank/DDBJ databases">
        <authorList>
            <consortium name="DOE Joint Genome Institute"/>
            <person name="Kuo A."/>
            <person name="Miyauchi S."/>
            <person name="Kiss E."/>
            <person name="Drula E."/>
            <person name="Kohler A."/>
            <person name="Sanchez-Garcia M."/>
            <person name="Andreopoulos B."/>
            <person name="Barry K.W."/>
            <person name="Bonito G."/>
            <person name="Buee M."/>
            <person name="Carver A."/>
            <person name="Chen C."/>
            <person name="Cichocki N."/>
            <person name="Clum A."/>
            <person name="Culley D."/>
            <person name="Crous P.W."/>
            <person name="Fauchery L."/>
            <person name="Girlanda M."/>
            <person name="Hayes R."/>
            <person name="Keri Z."/>
            <person name="LaButti K."/>
            <person name="Lipzen A."/>
            <person name="Lombard V."/>
            <person name="Magnuson J."/>
            <person name="Maillard F."/>
            <person name="Morin E."/>
            <person name="Murat C."/>
            <person name="Nolan M."/>
            <person name="Ohm R."/>
            <person name="Pangilinan J."/>
            <person name="Pereira M."/>
            <person name="Perotto S."/>
            <person name="Peter M."/>
            <person name="Riley R."/>
            <person name="Sitrit Y."/>
            <person name="Stielow B."/>
            <person name="Szollosi G."/>
            <person name="Zifcakova L."/>
            <person name="Stursova M."/>
            <person name="Spatafora J.W."/>
            <person name="Tedersoo L."/>
            <person name="Vaario L.-M."/>
            <person name="Yamada A."/>
            <person name="Yan M."/>
            <person name="Wang P."/>
            <person name="Xu J."/>
            <person name="Bruns T."/>
            <person name="Baldrian P."/>
            <person name="Vilgalys R."/>
            <person name="Henrissat B."/>
            <person name="Grigoriev I.V."/>
            <person name="Hibbett D."/>
            <person name="Nagy L.G."/>
            <person name="Martin F.M."/>
        </authorList>
    </citation>
    <scope>NUCLEOTIDE SEQUENCE</scope>
    <source>
        <strain evidence="1">BED1</strain>
    </source>
</reference>